<accession>A0A9N9NSP9</accession>
<protein>
    <submittedName>
        <fullName evidence="1">230_t:CDS:1</fullName>
    </submittedName>
</protein>
<dbReference type="OrthoDB" id="2335155at2759"/>
<organism evidence="1 2">
    <name type="scientific">Funneliformis caledonium</name>
    <dbReference type="NCBI Taxonomy" id="1117310"/>
    <lineage>
        <taxon>Eukaryota</taxon>
        <taxon>Fungi</taxon>
        <taxon>Fungi incertae sedis</taxon>
        <taxon>Mucoromycota</taxon>
        <taxon>Glomeromycotina</taxon>
        <taxon>Glomeromycetes</taxon>
        <taxon>Glomerales</taxon>
        <taxon>Glomeraceae</taxon>
        <taxon>Funneliformis</taxon>
    </lineage>
</organism>
<dbReference type="AlphaFoldDB" id="A0A9N9NSP9"/>
<sequence length="47" mass="5582">TWVSAICDDPDPSDLSDQFDLAEEKKFCDMEMNEFTQQQIHYQAFYT</sequence>
<evidence type="ECO:0000313" key="1">
    <source>
        <dbReference type="EMBL" id="CAG8756822.1"/>
    </source>
</evidence>
<dbReference type="Proteomes" id="UP000789570">
    <property type="component" value="Unassembled WGS sequence"/>
</dbReference>
<name>A0A9N9NSP9_9GLOM</name>
<dbReference type="EMBL" id="CAJVPQ010020756">
    <property type="protein sequence ID" value="CAG8756822.1"/>
    <property type="molecule type" value="Genomic_DNA"/>
</dbReference>
<evidence type="ECO:0000313" key="2">
    <source>
        <dbReference type="Proteomes" id="UP000789570"/>
    </source>
</evidence>
<feature type="non-terminal residue" evidence="1">
    <location>
        <position position="1"/>
    </location>
</feature>
<feature type="non-terminal residue" evidence="1">
    <location>
        <position position="47"/>
    </location>
</feature>
<comment type="caution">
    <text evidence="1">The sequence shown here is derived from an EMBL/GenBank/DDBJ whole genome shotgun (WGS) entry which is preliminary data.</text>
</comment>
<gene>
    <name evidence="1" type="ORF">FCALED_LOCUS16673</name>
</gene>
<proteinExistence type="predicted"/>
<keyword evidence="2" id="KW-1185">Reference proteome</keyword>
<reference evidence="1" key="1">
    <citation type="submission" date="2021-06" db="EMBL/GenBank/DDBJ databases">
        <authorList>
            <person name="Kallberg Y."/>
            <person name="Tangrot J."/>
            <person name="Rosling A."/>
        </authorList>
    </citation>
    <scope>NUCLEOTIDE SEQUENCE</scope>
    <source>
        <strain evidence="1">UK204</strain>
    </source>
</reference>